<dbReference type="InterPro" id="IPR027417">
    <property type="entry name" value="P-loop_NTPase"/>
</dbReference>
<evidence type="ECO:0000256" key="16">
    <source>
        <dbReference type="ARBA" id="ARBA00022953"/>
    </source>
</evidence>
<sequence>MASKPFNPMFYSHSFEWKVYRTACLRARGRETFYEDDTILYRHFCQLSPPRLHFQSEGIWDLFKSTPHTRPTEQDMFKTLFGLESPENVVLSMQDLCVLQSAVCEALRNPLTTLGKKYSPQDLQKILDRITPVIPVQNTLDEMQRRRQFERDTAELFTALPLTEEGPSEAPKAYFYTMWKSVISKGKSYFLPLVKSTGWRNKLFKVTEPLREFLAYAFQGAQAGLDFSDKGMIMDFIVALKPTTLQMILQQHRNTPNGWLATCTALVELYSNLFERMRENVTAIISSITLFFDICAHFIQKLVKLAADTFIPQGPTPLGWVTLVTGLFVILLKLSGVPRATSYWGAILKVCGGITSVVAAARALKWVGDLYREANQRALARAFMARASALVEVAASREVNGLDENRQLLQCFNVLIDEGTDLMHDLGTSPLAGVIRTYLSELEQVAQGIRSTIQLDTPRKPPVCIIFTGPPGIGKTMLAQSIGKGFGKISTFTLANDHHDAYTGNKVALWDEFDVDTKGLFVETMIGLVNTQPYPLNCDRVENKGKVFSSDIILCTSNFPTSVIPENPRAAAFYRRVTIIDVSSPDIEDWKSRNPGKQPPKSLFKSDFSHLVMHMRPYLGYDPDGNTLDGKRVRPARINIAGLNSYIEGKFKEEGKEMRHLWINTPQNILADTTNVLKKFCYAKRALCAVIQCPTANDLAVSPVGKIFVSSTVPPSTYDGITVTVRGFNEDTEPAHANSILSLFKTDSRLSGKVQRDIMYKAWDPLLMLAERGINTQSLPYVSRVVNVSSSRDFIFALRHHLGFRSIPGMWKAYLGWKESSCVTEFISRHLGDVQFPENPECTVFRAPDGDVIFYTYHSYWCFATPARIPFVGPRPSPVHQNIPSHMTWAETIRAGVEIVTEVLLRYTPFFLALWNVVYLSVRGDREEEGKGKTKHGRGARHGRRGGVSLSDDEYDEWRDLRRDWRSDMTVDDFVRLRERSAMGLDGEDVERYRAWLSIRAMRLNNNAYTHATIIGRGGVRDEIIRTAPRRAPRDIAYEPREYTEEGRSHVVQFTLNGEHAGWGVHIGNGNVYTVTHVAKAADAVEGTSFTIKVSDGETCHIQAPLGHLPHAQIGEGQPTYYSPNLHPVMVLSTGCFDTPNITVNGYHLRITNSYPTKKGDCGIPYYDENRRVVALHAASSVGGETKLAQKLFKVQTPQEIFTWKGLPVIKSGVDVGGMPTGTRLHRSPAWPERQPWEVYEPAPFGAGDKRYSFSQVQMLCDGLKPYTQPTPGIPPHMLTRAAHHVRSYITSVIGNHKSETLSFQTSCELLERATSAGPFIPGLKGDYWDEGSQQYSGVLRTALDKAWDDAHKGVAPENAYKLALKDELRPVAKNQQGKRRLLWGADAGLTLVCTAAFKPVAMRLQNVVPLTPVSVGINMDSSQVEVLNESLKGRVLYCMDYSKWDSTQHPAVTSASVDILASFMAPCPLVSSAQAALTSPARGYLNDVCFITASGLPSGMPFTSVINSINHMIYFAAALLTAYERHGAPYTGNVFDVETVHTYGDDCCYGFCPASASVFPSFKDALCGFGLRPTAADKGDVITPTLIPVFLKRTLTATPRGVRALLDIESIKRQFLWVKGNRTCDPNSPPTFERQPRGAQLEVALAYASQHGPHIFAEVAKLAEQTASGEGLVLVNTNFDQAMACYEAWFAGGTQPDPSGNNEVPTQLVFEMEGNSAPTQSQGPQNPGPSGTTGPSEAQMVTSNLEVPNVAAQRTELAIATGAVSSNVPDAVRNCFALQKTVPWNNRMPQGTLLTALPLHPSNNPYTRHLSQMYAGWGGSMNVRVSVSGSGIYAGKIIVGVLPPGVDPTAVADPGVLPHALVDARTPEPVTFNLADVRAVDYHRTDANEPTTTLGLWVLQPLINPFGGDGGVSSAWVSIETSPGGDFDLCLLKPPGQEMENGAAPNSLLPRRLHRMRGNRAGGYVTGLVIVGSAKQVNRHFTALGTTFGWSTAPVEPCAFDLISVHAPSNSSGAKAGYTFDVGAAGRGPLFPNIPNHWPDYAVNSQIKWPETSIKPSQSFLGTLINFSDNGDLSENTVVYAIPVCMHPPTSSRGVVEEFFDPATMTFMRPDTNTAPSGWAPASNLGNCLWTPVGGMGSDAGYSPQDHVVNLKGSSFIFGPSGSNNIILWKERTFSSHPGASYLYSSQLDYTSTAFQSGPINIPDNMMAVFNVETNGASFQLGIRKDGYAVTSGTIGTHVDLDPETTFTFVGLFPLTATLIGPHGNGGRSRINWQ</sequence>
<feature type="compositionally biased region" description="Polar residues" evidence="23">
    <location>
        <begin position="1717"/>
        <end position="1739"/>
    </location>
</feature>
<keyword evidence="15" id="KW-0946">Virion</keyword>
<feature type="domain" description="RdRp catalytic" evidence="24">
    <location>
        <begin position="1435"/>
        <end position="1560"/>
    </location>
</feature>
<evidence type="ECO:0000256" key="2">
    <source>
        <dbReference type="ARBA" id="ARBA00004328"/>
    </source>
</evidence>
<reference evidence="27" key="2">
    <citation type="submission" date="2014-04" db="EMBL/GenBank/DDBJ databases">
        <authorList>
            <person name="Li L."/>
            <person name="Oka T."/>
            <person name="Wang C."/>
            <person name="Wang Q."/>
            <person name="Delwart E."/>
        </authorList>
    </citation>
    <scope>NUCLEOTIDE SEQUENCE</scope>
    <source>
        <strain evidence="27">9775</strain>
    </source>
</reference>
<dbReference type="CDD" id="cd00205">
    <property type="entry name" value="rhv_like"/>
    <property type="match status" value="1"/>
</dbReference>
<evidence type="ECO:0000256" key="17">
    <source>
        <dbReference type="ARBA" id="ARBA00023200"/>
    </source>
</evidence>
<dbReference type="PROSITE" id="PS51894">
    <property type="entry name" value="CV_3CL_PRO"/>
    <property type="match status" value="1"/>
</dbReference>
<dbReference type="Gene3D" id="1.20.960.20">
    <property type="match status" value="1"/>
</dbReference>
<dbReference type="GO" id="GO:0003968">
    <property type="term" value="F:RNA-directed RNA polymerase activity"/>
    <property type="evidence" value="ECO:0007669"/>
    <property type="project" value="UniProtKB-KW"/>
</dbReference>
<dbReference type="SUPFAM" id="SSF52540">
    <property type="entry name" value="P-loop containing nucleoside triphosphate hydrolases"/>
    <property type="match status" value="1"/>
</dbReference>
<evidence type="ECO:0000256" key="9">
    <source>
        <dbReference type="ARBA" id="ARBA00022679"/>
    </source>
</evidence>
<evidence type="ECO:0000256" key="5">
    <source>
        <dbReference type="ARBA" id="ARBA00022520"/>
    </source>
</evidence>
<dbReference type="Gene3D" id="3.40.50.300">
    <property type="entry name" value="P-loop containing nucleotide triphosphate hydrolases"/>
    <property type="match status" value="1"/>
</dbReference>
<comment type="catalytic activity">
    <reaction evidence="22">
        <text>a ribonucleoside 5'-triphosphate + H2O = a ribonucleoside 5'-diphosphate + phosphate + H(+)</text>
        <dbReference type="Rhea" id="RHEA:23680"/>
        <dbReference type="ChEBI" id="CHEBI:15377"/>
        <dbReference type="ChEBI" id="CHEBI:15378"/>
        <dbReference type="ChEBI" id="CHEBI:43474"/>
        <dbReference type="ChEBI" id="CHEBI:57930"/>
        <dbReference type="ChEBI" id="CHEBI:61557"/>
        <dbReference type="EC" id="3.6.1.15"/>
    </reaction>
</comment>
<dbReference type="InterPro" id="IPR000317">
    <property type="entry name" value="Peptidase_C24"/>
</dbReference>
<dbReference type="InterPro" id="IPR029053">
    <property type="entry name" value="Viral_coat"/>
</dbReference>
<comment type="function">
    <text evidence="18">Together with NTPase and NS4, initiates the formation of the replication complex. Induces the proliferation of the host smooth ER membranes forming long tubular structures. These remodeled membranes probably form the viral factories that contain the replication complex.</text>
</comment>
<dbReference type="Pfam" id="PF00680">
    <property type="entry name" value="RdRP_1"/>
    <property type="match status" value="1"/>
</dbReference>
<evidence type="ECO:0000313" key="27">
    <source>
        <dbReference type="EMBL" id="AEM37581.2"/>
    </source>
</evidence>
<evidence type="ECO:0000256" key="13">
    <source>
        <dbReference type="ARBA" id="ARBA00022807"/>
    </source>
</evidence>
<evidence type="ECO:0000259" key="25">
    <source>
        <dbReference type="PROSITE" id="PS51218"/>
    </source>
</evidence>
<dbReference type="CDD" id="cd23192">
    <property type="entry name" value="Caliciviridae_RdRp"/>
    <property type="match status" value="1"/>
</dbReference>
<feature type="region of interest" description="Disordered" evidence="23">
    <location>
        <begin position="1716"/>
        <end position="1739"/>
    </location>
</feature>
<feature type="domain" description="Peptidase C24" evidence="26">
    <location>
        <begin position="1047"/>
        <end position="1195"/>
    </location>
</feature>
<evidence type="ECO:0000256" key="11">
    <source>
        <dbReference type="ARBA" id="ARBA00022741"/>
    </source>
</evidence>
<evidence type="ECO:0000259" key="26">
    <source>
        <dbReference type="PROSITE" id="PS51894"/>
    </source>
</evidence>
<dbReference type="PROSITE" id="PS51218">
    <property type="entry name" value="SF3_HELICASE_2"/>
    <property type="match status" value="1"/>
</dbReference>
<reference evidence="27" key="1">
    <citation type="journal article" date="2011" name="J. Virol.">
        <title>The fecal viral flora of california sea lions.</title>
        <authorList>
            <person name="Li L."/>
            <person name="Shan T."/>
            <person name="Wang C."/>
            <person name="Cote C."/>
            <person name="Kolman J."/>
            <person name="Onions D."/>
            <person name="Gulland F.M."/>
            <person name="Delwart E."/>
        </authorList>
    </citation>
    <scope>NUCLEOTIDE SEQUENCE</scope>
    <source>
        <strain evidence="27">9775</strain>
    </source>
</reference>
<evidence type="ECO:0000256" key="15">
    <source>
        <dbReference type="ARBA" id="ARBA00022844"/>
    </source>
</evidence>
<organism evidence="27">
    <name type="scientific">California sea lion sapovirus 1</name>
    <dbReference type="NCBI Taxonomy" id="1073970"/>
    <lineage>
        <taxon>Viruses</taxon>
        <taxon>Riboviria</taxon>
        <taxon>Orthornavirae</taxon>
        <taxon>Pisuviricota</taxon>
        <taxon>Pisoniviricetes</taxon>
        <taxon>Picornavirales</taxon>
        <taxon>Caliciviridae</taxon>
        <taxon>Sapovirus</taxon>
    </lineage>
</organism>
<dbReference type="InterPro" id="IPR043502">
    <property type="entry name" value="DNA/RNA_pol_sf"/>
</dbReference>
<dbReference type="GO" id="GO:0039694">
    <property type="term" value="P:viral RNA genome replication"/>
    <property type="evidence" value="ECO:0007669"/>
    <property type="project" value="InterPro"/>
</dbReference>
<evidence type="ECO:0000256" key="7">
    <source>
        <dbReference type="ARBA" id="ARBA00022561"/>
    </source>
</evidence>
<keyword evidence="16" id="KW-0693">Viral RNA replication</keyword>
<comment type="function">
    <text evidence="21">Probable key protein responsible for the formation of membrane alterations by the virus. Induces the formation of convoluted membranes derived from the host ER. These remodeled membranes probably form the viral factories that contain the replication complex. Together with NS2 and NTPase, initiates the formation of the replication complex.</text>
</comment>
<dbReference type="Gene3D" id="3.30.70.270">
    <property type="match status" value="1"/>
</dbReference>
<dbReference type="InterPro" id="IPR004004">
    <property type="entry name" value="Helic/Pol/Pept_Calicivir-typ"/>
</dbReference>
<keyword evidence="9" id="KW-0808">Transferase</keyword>
<dbReference type="InterPro" id="IPR007094">
    <property type="entry name" value="RNA-dir_pol_PSvirus"/>
</dbReference>
<keyword evidence="10" id="KW-0548">Nucleotidyltransferase</keyword>
<dbReference type="Pfam" id="PF00910">
    <property type="entry name" value="RNA_helicase"/>
    <property type="match status" value="1"/>
</dbReference>
<comment type="subcellular location">
    <subcellularLocation>
        <location evidence="1">Host cytoplasm</location>
    </subcellularLocation>
    <subcellularLocation>
        <location evidence="2">Virion</location>
    </subcellularLocation>
</comment>
<dbReference type="InterPro" id="IPR009003">
    <property type="entry name" value="Peptidase_S1_PA"/>
</dbReference>
<evidence type="ECO:0000256" key="8">
    <source>
        <dbReference type="ARBA" id="ARBA00022670"/>
    </source>
</evidence>
<keyword evidence="14" id="KW-0067">ATP-binding</keyword>
<comment type="function">
    <text evidence="19">Displays NTPase activity, but no helicase activity. Induces the formation of convoluted membranes derived from the host ER. These remodeled membranes probably form the viral factories that contain the replication complex. Together with NS2 and NS4, initiates the formation of the replication complex.</text>
</comment>
<feature type="region of interest" description="Disordered" evidence="23">
    <location>
        <begin position="928"/>
        <end position="947"/>
    </location>
</feature>
<dbReference type="InterPro" id="IPR033703">
    <property type="entry name" value="Rhv-like"/>
</dbReference>
<dbReference type="InterPro" id="IPR001205">
    <property type="entry name" value="RNA-dir_pol_C"/>
</dbReference>
<keyword evidence="8" id="KW-0645">Protease</keyword>
<keyword evidence="5" id="KW-0191">Covalent protein-RNA linkage</keyword>
<dbReference type="GO" id="GO:0003723">
    <property type="term" value="F:RNA binding"/>
    <property type="evidence" value="ECO:0007669"/>
    <property type="project" value="InterPro"/>
</dbReference>
<dbReference type="InterPro" id="IPR014759">
    <property type="entry name" value="Helicase_SF3_ssRNA_vir"/>
</dbReference>
<dbReference type="PROSITE" id="PS50507">
    <property type="entry name" value="RDRP_SSRNA_POS"/>
    <property type="match status" value="1"/>
</dbReference>
<dbReference type="SUPFAM" id="SSF56672">
    <property type="entry name" value="DNA/RNA polymerases"/>
    <property type="match status" value="1"/>
</dbReference>
<dbReference type="Pfam" id="PF00915">
    <property type="entry name" value="Calici_coat"/>
    <property type="match status" value="1"/>
</dbReference>
<dbReference type="EMBL" id="JN420370">
    <property type="protein sequence ID" value="AEM37581.2"/>
    <property type="molecule type" value="Genomic_RNA"/>
</dbReference>
<keyword evidence="4" id="KW-0696">RNA-directed RNA polymerase</keyword>
<dbReference type="Gene3D" id="6.10.250.3230">
    <property type="match status" value="1"/>
</dbReference>
<evidence type="ECO:0000256" key="23">
    <source>
        <dbReference type="SAM" id="MobiDB-lite"/>
    </source>
</evidence>
<keyword evidence="11" id="KW-0547">Nucleotide-binding</keyword>
<keyword evidence="12" id="KW-0378">Hydrolase</keyword>
<dbReference type="Gene3D" id="1.10.260.110">
    <property type="match status" value="1"/>
</dbReference>
<feature type="domain" description="SF3 helicase" evidence="25">
    <location>
        <begin position="442"/>
        <end position="597"/>
    </location>
</feature>
<dbReference type="GO" id="GO:0030430">
    <property type="term" value="C:host cell cytoplasm"/>
    <property type="evidence" value="ECO:0007669"/>
    <property type="project" value="UniProtKB-SubCell"/>
</dbReference>
<evidence type="ECO:0000256" key="4">
    <source>
        <dbReference type="ARBA" id="ARBA00022484"/>
    </source>
</evidence>
<keyword evidence="13" id="KW-0788">Thiol protease</keyword>
<keyword evidence="6" id="KW-0597">Phosphoprotein</keyword>
<evidence type="ECO:0000256" key="12">
    <source>
        <dbReference type="ARBA" id="ARBA00022801"/>
    </source>
</evidence>
<dbReference type="GO" id="GO:0017111">
    <property type="term" value="F:ribonucleoside triphosphate phosphatase activity"/>
    <property type="evidence" value="ECO:0007669"/>
    <property type="project" value="UniProtKB-EC"/>
</dbReference>
<evidence type="ECO:0000256" key="10">
    <source>
        <dbReference type="ARBA" id="ARBA00022695"/>
    </source>
</evidence>
<dbReference type="GO" id="GO:0006508">
    <property type="term" value="P:proteolysis"/>
    <property type="evidence" value="ECO:0007669"/>
    <property type="project" value="UniProtKB-KW"/>
</dbReference>
<dbReference type="CDD" id="cd00009">
    <property type="entry name" value="AAA"/>
    <property type="match status" value="1"/>
</dbReference>
<evidence type="ECO:0000256" key="14">
    <source>
        <dbReference type="ARBA" id="ARBA00022840"/>
    </source>
</evidence>
<dbReference type="GO" id="GO:0006351">
    <property type="term" value="P:DNA-templated transcription"/>
    <property type="evidence" value="ECO:0007669"/>
    <property type="project" value="InterPro"/>
</dbReference>
<dbReference type="InterPro" id="IPR049434">
    <property type="entry name" value="VPg"/>
</dbReference>
<evidence type="ECO:0000256" key="20">
    <source>
        <dbReference type="ARBA" id="ARBA00046180"/>
    </source>
</evidence>
<dbReference type="GO" id="GO:0003724">
    <property type="term" value="F:RNA helicase activity"/>
    <property type="evidence" value="ECO:0007669"/>
    <property type="project" value="InterPro"/>
</dbReference>
<dbReference type="PRINTS" id="PR00916">
    <property type="entry name" value="2CENDOPTASE"/>
</dbReference>
<dbReference type="SUPFAM" id="SSF88633">
    <property type="entry name" value="Positive stranded ssRNA viruses"/>
    <property type="match status" value="1"/>
</dbReference>
<proteinExistence type="predicted"/>
<dbReference type="PRINTS" id="PR00918">
    <property type="entry name" value="CALICVIRUSNS"/>
</dbReference>
<evidence type="ECO:0000256" key="1">
    <source>
        <dbReference type="ARBA" id="ARBA00004192"/>
    </source>
</evidence>
<dbReference type="Pfam" id="PF20915">
    <property type="entry name" value="VPg"/>
    <property type="match status" value="1"/>
</dbReference>
<dbReference type="InterPro" id="IPR043128">
    <property type="entry name" value="Rev_trsase/Diguanyl_cyclase"/>
</dbReference>
<keyword evidence="17" id="KW-1035">Host cytoplasm</keyword>
<evidence type="ECO:0000256" key="22">
    <source>
        <dbReference type="ARBA" id="ARBA00047631"/>
    </source>
</evidence>
<evidence type="ECO:0000256" key="21">
    <source>
        <dbReference type="ARBA" id="ARBA00046246"/>
    </source>
</evidence>
<dbReference type="GO" id="GO:0005524">
    <property type="term" value="F:ATP binding"/>
    <property type="evidence" value="ECO:0007669"/>
    <property type="project" value="UniProtKB-KW"/>
</dbReference>
<evidence type="ECO:0000256" key="19">
    <source>
        <dbReference type="ARBA" id="ARBA00045380"/>
    </source>
</evidence>
<protein>
    <recommendedName>
        <fullName evidence="3">Genome polyprotein</fullName>
    </recommendedName>
</protein>
<accession>G1JYZ0</accession>
<dbReference type="InterPro" id="IPR000605">
    <property type="entry name" value="Helicase_SF3_ssDNA/RNA_vir"/>
</dbReference>
<evidence type="ECO:0000256" key="18">
    <source>
        <dbReference type="ARBA" id="ARBA00045264"/>
    </source>
</evidence>
<keyword evidence="7" id="KW-0167">Capsid protein</keyword>
<dbReference type="InterPro" id="IPR004005">
    <property type="entry name" value="Calicivirus_coat"/>
</dbReference>
<evidence type="ECO:0000259" key="24">
    <source>
        <dbReference type="PROSITE" id="PS50507"/>
    </source>
</evidence>
<dbReference type="Gene3D" id="2.60.120.20">
    <property type="match status" value="1"/>
</dbReference>
<dbReference type="Pfam" id="PF03510">
    <property type="entry name" value="Peptidase_C24"/>
    <property type="match status" value="1"/>
</dbReference>
<dbReference type="GO" id="GO:0004197">
    <property type="term" value="F:cysteine-type endopeptidase activity"/>
    <property type="evidence" value="ECO:0007669"/>
    <property type="project" value="InterPro"/>
</dbReference>
<dbReference type="GO" id="GO:0019028">
    <property type="term" value="C:viral capsid"/>
    <property type="evidence" value="ECO:0007669"/>
    <property type="project" value="UniProtKB-KW"/>
</dbReference>
<comment type="function">
    <text evidence="20">Viral genome-linked protein is covalently linked to the 5'-end of the positive-strand, negative-strand genomic RNAs and subgenomic RNA. Acts as a genome-linked replication primer. May recruit ribosome to viral RNA thereby promoting viral proteins translation. Interacts with host translation initiation complex to allow the translation of viral proteins.</text>
</comment>
<dbReference type="SUPFAM" id="SSF50494">
    <property type="entry name" value="Trypsin-like serine proteases"/>
    <property type="match status" value="1"/>
</dbReference>
<feature type="compositionally biased region" description="Basic residues" evidence="23">
    <location>
        <begin position="933"/>
        <end position="945"/>
    </location>
</feature>
<name>G1JYZ0_9CALI</name>
<evidence type="ECO:0000256" key="6">
    <source>
        <dbReference type="ARBA" id="ARBA00022553"/>
    </source>
</evidence>
<evidence type="ECO:0000256" key="3">
    <source>
        <dbReference type="ARBA" id="ARBA00020107"/>
    </source>
</evidence>